<evidence type="ECO:0000313" key="3">
    <source>
        <dbReference type="Proteomes" id="UP001497516"/>
    </source>
</evidence>
<dbReference type="AlphaFoldDB" id="A0AAV2D8N5"/>
<gene>
    <name evidence="2" type="ORF">LTRI10_LOCUS12391</name>
</gene>
<dbReference type="Proteomes" id="UP001497516">
    <property type="component" value="Chromosome 2"/>
</dbReference>
<protein>
    <submittedName>
        <fullName evidence="2">Uncharacterized protein</fullName>
    </submittedName>
</protein>
<keyword evidence="3" id="KW-1185">Reference proteome</keyword>
<feature type="region of interest" description="Disordered" evidence="1">
    <location>
        <begin position="1"/>
        <end position="30"/>
    </location>
</feature>
<organism evidence="2 3">
    <name type="scientific">Linum trigynum</name>
    <dbReference type="NCBI Taxonomy" id="586398"/>
    <lineage>
        <taxon>Eukaryota</taxon>
        <taxon>Viridiplantae</taxon>
        <taxon>Streptophyta</taxon>
        <taxon>Embryophyta</taxon>
        <taxon>Tracheophyta</taxon>
        <taxon>Spermatophyta</taxon>
        <taxon>Magnoliopsida</taxon>
        <taxon>eudicotyledons</taxon>
        <taxon>Gunneridae</taxon>
        <taxon>Pentapetalae</taxon>
        <taxon>rosids</taxon>
        <taxon>fabids</taxon>
        <taxon>Malpighiales</taxon>
        <taxon>Linaceae</taxon>
        <taxon>Linum</taxon>
    </lineage>
</organism>
<evidence type="ECO:0000313" key="2">
    <source>
        <dbReference type="EMBL" id="CAL1370167.1"/>
    </source>
</evidence>
<feature type="compositionally biased region" description="Basic and acidic residues" evidence="1">
    <location>
        <begin position="1"/>
        <end position="12"/>
    </location>
</feature>
<sequence>MMMERKNQRDDDGYNQVPPPAAAPSYDSGGELKELFGGIGQVGISWKDGAHVDISRKETQWLKQLA</sequence>
<proteinExistence type="predicted"/>
<dbReference type="EMBL" id="OZ034815">
    <property type="protein sequence ID" value="CAL1370167.1"/>
    <property type="molecule type" value="Genomic_DNA"/>
</dbReference>
<name>A0AAV2D8N5_9ROSI</name>
<reference evidence="2 3" key="1">
    <citation type="submission" date="2024-04" db="EMBL/GenBank/DDBJ databases">
        <authorList>
            <person name="Fracassetti M."/>
        </authorList>
    </citation>
    <scope>NUCLEOTIDE SEQUENCE [LARGE SCALE GENOMIC DNA]</scope>
</reference>
<accession>A0AAV2D8N5</accession>
<evidence type="ECO:0000256" key="1">
    <source>
        <dbReference type="SAM" id="MobiDB-lite"/>
    </source>
</evidence>